<gene>
    <name evidence="2" type="ORF">HNR73_005483</name>
</gene>
<accession>A0A841FNH0</accession>
<dbReference type="Gene3D" id="3.20.20.80">
    <property type="entry name" value="Glycosidases"/>
    <property type="match status" value="1"/>
</dbReference>
<name>A0A841FNH0_9ACTN</name>
<comment type="caution">
    <text evidence="2">The sequence shown here is derived from an EMBL/GenBank/DDBJ whole genome shotgun (WGS) entry which is preliminary data.</text>
</comment>
<protein>
    <recommendedName>
        <fullName evidence="1">Rv2525c-like glycoside hydrolase-like domain-containing protein</fullName>
    </recommendedName>
</protein>
<reference evidence="2 3" key="1">
    <citation type="submission" date="2020-08" db="EMBL/GenBank/DDBJ databases">
        <title>Genomic Encyclopedia of Type Strains, Phase IV (KMG-IV): sequencing the most valuable type-strain genomes for metagenomic binning, comparative biology and taxonomic classification.</title>
        <authorList>
            <person name="Goeker M."/>
        </authorList>
    </citation>
    <scope>NUCLEOTIDE SEQUENCE [LARGE SCALE GENOMIC DNA]</scope>
    <source>
        <strain evidence="2 3">YIM 65646</strain>
    </source>
</reference>
<evidence type="ECO:0000313" key="2">
    <source>
        <dbReference type="EMBL" id="MBB6037605.1"/>
    </source>
</evidence>
<sequence length="155" mass="16680">MSPAERPIYFSVDFDASSGQRAVIDSYIDDVASAIGRARTGAYGGYGVIARLLDAGKVAWAWQTYDWPDGNRDSRAELRQVRNGITVDGADCDRNEAHAADFGRWGRGPAGIASIYGIKPSGHHTYASVDVVTGVRRGAVSSVRKAPLVPDQRAR</sequence>
<dbReference type="Pfam" id="PF08924">
    <property type="entry name" value="Rv2525c_GlyHyd-like"/>
    <property type="match status" value="1"/>
</dbReference>
<keyword evidence="3" id="KW-1185">Reference proteome</keyword>
<organism evidence="2 3">
    <name type="scientific">Phytomonospora endophytica</name>
    <dbReference type="NCBI Taxonomy" id="714109"/>
    <lineage>
        <taxon>Bacteria</taxon>
        <taxon>Bacillati</taxon>
        <taxon>Actinomycetota</taxon>
        <taxon>Actinomycetes</taxon>
        <taxon>Micromonosporales</taxon>
        <taxon>Micromonosporaceae</taxon>
        <taxon>Phytomonospora</taxon>
    </lineage>
</organism>
<dbReference type="AlphaFoldDB" id="A0A841FNH0"/>
<proteinExistence type="predicted"/>
<dbReference type="Proteomes" id="UP000548476">
    <property type="component" value="Unassembled WGS sequence"/>
</dbReference>
<dbReference type="InterPro" id="IPR015020">
    <property type="entry name" value="Rv2525c-like_Glyco_Hydro-like"/>
</dbReference>
<evidence type="ECO:0000259" key="1">
    <source>
        <dbReference type="Pfam" id="PF08924"/>
    </source>
</evidence>
<evidence type="ECO:0000313" key="3">
    <source>
        <dbReference type="Proteomes" id="UP000548476"/>
    </source>
</evidence>
<dbReference type="RefSeq" id="WP_184790427.1">
    <property type="nucleotide sequence ID" value="NZ_BONT01000054.1"/>
</dbReference>
<dbReference type="EMBL" id="JACHGT010000013">
    <property type="protein sequence ID" value="MBB6037605.1"/>
    <property type="molecule type" value="Genomic_DNA"/>
</dbReference>
<feature type="domain" description="Rv2525c-like glycoside hydrolase-like" evidence="1">
    <location>
        <begin position="3"/>
        <end position="95"/>
    </location>
</feature>